<proteinExistence type="predicted"/>
<sequence length="35" mass="3887">MAGIPLRGIFGPRVKVTLSDTLQMEPGRRLPRILP</sequence>
<name>F2LGC8_BURGS</name>
<keyword evidence="2" id="KW-1185">Reference proteome</keyword>
<gene>
    <name evidence="1" type="ordered locus">bgla_1g31720</name>
</gene>
<evidence type="ECO:0000313" key="1">
    <source>
        <dbReference type="EMBL" id="AEA61779.1"/>
    </source>
</evidence>
<dbReference type="HOGENOM" id="CLU_3363787_0_0_4"/>
<accession>F2LGC8</accession>
<dbReference type="EMBL" id="CP002599">
    <property type="protein sequence ID" value="AEA61779.1"/>
    <property type="molecule type" value="Genomic_DNA"/>
</dbReference>
<evidence type="ECO:0000313" key="2">
    <source>
        <dbReference type="Proteomes" id="UP000008316"/>
    </source>
</evidence>
<protein>
    <submittedName>
        <fullName evidence="1">Uncharacterized protein</fullName>
    </submittedName>
</protein>
<dbReference type="Proteomes" id="UP000008316">
    <property type="component" value="Chromosome 1"/>
</dbReference>
<dbReference type="KEGG" id="bgd:bgla_1g31720"/>
<dbReference type="STRING" id="999541.bgla_1g31720"/>
<dbReference type="AlphaFoldDB" id="F2LGC8"/>
<reference evidence="1 2" key="1">
    <citation type="journal article" date="2011" name="J. Bacteriol.">
        <title>Complete genome sequence of Burkholderia gladioli BSR3.</title>
        <authorList>
            <person name="Seo Y.S."/>
            <person name="Lim J."/>
            <person name="Choi B.S."/>
            <person name="Kim H."/>
            <person name="Goo E."/>
            <person name="Lee B."/>
            <person name="Lim J.S."/>
            <person name="Choi I.Y."/>
            <person name="Moon J.S."/>
            <person name="Kim J."/>
            <person name="Hwang I."/>
        </authorList>
    </citation>
    <scope>NUCLEOTIDE SEQUENCE [LARGE SCALE GENOMIC DNA]</scope>
    <source>
        <strain evidence="1 2">BSR3</strain>
    </source>
</reference>
<organism evidence="1 2">
    <name type="scientific">Burkholderia gladioli (strain BSR3)</name>
    <dbReference type="NCBI Taxonomy" id="999541"/>
    <lineage>
        <taxon>Bacteria</taxon>
        <taxon>Pseudomonadati</taxon>
        <taxon>Pseudomonadota</taxon>
        <taxon>Betaproteobacteria</taxon>
        <taxon>Burkholderiales</taxon>
        <taxon>Burkholderiaceae</taxon>
        <taxon>Burkholderia</taxon>
    </lineage>
</organism>